<gene>
    <name evidence="2" type="ORF">BDV95DRAFT_580666</name>
</gene>
<protein>
    <submittedName>
        <fullName evidence="2">Uncharacterized protein</fullName>
    </submittedName>
</protein>
<reference evidence="2 3" key="1">
    <citation type="submission" date="2020-01" db="EMBL/GenBank/DDBJ databases">
        <authorList>
            <consortium name="DOE Joint Genome Institute"/>
            <person name="Haridas S."/>
            <person name="Albert R."/>
            <person name="Binder M."/>
            <person name="Bloem J."/>
            <person name="Labutti K."/>
            <person name="Salamov A."/>
            <person name="Andreopoulos B."/>
            <person name="Baker S.E."/>
            <person name="Barry K."/>
            <person name="Bills G."/>
            <person name="Bluhm B.H."/>
            <person name="Cannon C."/>
            <person name="Castanera R."/>
            <person name="Culley D.E."/>
            <person name="Daum C."/>
            <person name="Ezra D."/>
            <person name="Gonzalez J.B."/>
            <person name="Henrissat B."/>
            <person name="Kuo A."/>
            <person name="Liang C."/>
            <person name="Lipzen A."/>
            <person name="Lutzoni F."/>
            <person name="Magnuson J."/>
            <person name="Mondo S."/>
            <person name="Nolan M."/>
            <person name="Ohm R."/>
            <person name="Pangilinan J."/>
            <person name="Park H.-J.H."/>
            <person name="Ramirez L."/>
            <person name="Alfaro M."/>
            <person name="Sun H."/>
            <person name="Tritt A."/>
            <person name="Yoshinaga Y."/>
            <person name="Zwiers L.-H.L."/>
            <person name="Turgeon B.G."/>
            <person name="Goodwin S.B."/>
            <person name="Spatafora J.W."/>
            <person name="Crous P.W."/>
            <person name="Grigoriev I.V."/>
        </authorList>
    </citation>
    <scope>NUCLEOTIDE SEQUENCE [LARGE SCALE GENOMIC DNA]</scope>
    <source>
        <strain evidence="2 3">CBS 611.86</strain>
    </source>
</reference>
<dbReference type="Proteomes" id="UP000481861">
    <property type="component" value="Unassembled WGS sequence"/>
</dbReference>
<feature type="signal peptide" evidence="1">
    <location>
        <begin position="1"/>
        <end position="23"/>
    </location>
</feature>
<feature type="chain" id="PRO_5028905660" evidence="1">
    <location>
        <begin position="24"/>
        <end position="223"/>
    </location>
</feature>
<organism evidence="2 3">
    <name type="scientific">Massariosphaeria phaeospora</name>
    <dbReference type="NCBI Taxonomy" id="100035"/>
    <lineage>
        <taxon>Eukaryota</taxon>
        <taxon>Fungi</taxon>
        <taxon>Dikarya</taxon>
        <taxon>Ascomycota</taxon>
        <taxon>Pezizomycotina</taxon>
        <taxon>Dothideomycetes</taxon>
        <taxon>Pleosporomycetidae</taxon>
        <taxon>Pleosporales</taxon>
        <taxon>Pleosporales incertae sedis</taxon>
        <taxon>Massariosphaeria</taxon>
    </lineage>
</organism>
<comment type="caution">
    <text evidence="2">The sequence shown here is derived from an EMBL/GenBank/DDBJ whole genome shotgun (WGS) entry which is preliminary data.</text>
</comment>
<keyword evidence="1" id="KW-0732">Signal</keyword>
<evidence type="ECO:0000256" key="1">
    <source>
        <dbReference type="SAM" id="SignalP"/>
    </source>
</evidence>
<dbReference type="AlphaFoldDB" id="A0A7C8MAK9"/>
<feature type="non-terminal residue" evidence="2">
    <location>
        <position position="223"/>
    </location>
</feature>
<dbReference type="EMBL" id="JAADJZ010000020">
    <property type="protein sequence ID" value="KAF2868282.1"/>
    <property type="molecule type" value="Genomic_DNA"/>
</dbReference>
<evidence type="ECO:0000313" key="3">
    <source>
        <dbReference type="Proteomes" id="UP000481861"/>
    </source>
</evidence>
<accession>A0A7C8MAK9</accession>
<name>A0A7C8MAK9_9PLEO</name>
<sequence>MHTCVAILFAKVCLVLDMGYCATFRIPVKGQVDTTPYIDFEGVITWTQWHYEGVLGSKVAELSSVVSNEDDEYYKDMRFVEIDYDDAFEEINYRMAKKMVPSVKYAEKQVPSRKFVDLGWGFDKELVHLPSQKVEGYNNALVNRGILEVDFSECRLNMQIPYADWLNKPRNREVKRGVTTSLMYVAVNKRVCNVRLKLHQDDLSEDWFWELIALFGEIGENLG</sequence>
<proteinExistence type="predicted"/>
<evidence type="ECO:0000313" key="2">
    <source>
        <dbReference type="EMBL" id="KAF2868282.1"/>
    </source>
</evidence>
<keyword evidence="3" id="KW-1185">Reference proteome</keyword>